<name>A0A974PC91_9BACL</name>
<dbReference type="AlphaFoldDB" id="A0A974PC91"/>
<evidence type="ECO:0008006" key="3">
    <source>
        <dbReference type="Google" id="ProtNLM"/>
    </source>
</evidence>
<sequence>MYEAIDIVTNELYGIDDWLKNCENRKEGLCRVCGEKIYIRADKSENTKTHFSHYRDSKCPTIEKNHRPFAHLNASELDLENGKIIKGKVAEHSFLIFEKCKGMAENLNAKEFRDLIDFATQKEVWNYKGLTFTYVPYILLTCREKFTKGERNYRKSDFYFVFDPNIKNVDELWNQSGKKQKLWKVDCKDNNVTEYSIDSALLPIWYEFTDEYIRNKFT</sequence>
<reference evidence="1 2" key="1">
    <citation type="submission" date="2021-01" db="EMBL/GenBank/DDBJ databases">
        <title>Whole genome sequence of Paenibacillus sonchi LMG 24727 for comparative genomics.</title>
        <authorList>
            <person name="Lee G."/>
            <person name="Kim M.-J."/>
            <person name="Lim K."/>
            <person name="Shin J.-H."/>
        </authorList>
    </citation>
    <scope>NUCLEOTIDE SEQUENCE [LARGE SCALE GENOMIC DNA]</scope>
    <source>
        <strain evidence="1 2">LMG 24727</strain>
    </source>
</reference>
<dbReference type="RefSeq" id="WP_051051387.1">
    <property type="nucleotide sequence ID" value="NZ_CP068595.1"/>
</dbReference>
<gene>
    <name evidence="1" type="ORF">JI735_33585</name>
</gene>
<evidence type="ECO:0000313" key="1">
    <source>
        <dbReference type="EMBL" id="QQZ61244.1"/>
    </source>
</evidence>
<dbReference type="EMBL" id="CP068595">
    <property type="protein sequence ID" value="QQZ61244.1"/>
    <property type="molecule type" value="Genomic_DNA"/>
</dbReference>
<accession>A0A974PC91</accession>
<dbReference type="Proteomes" id="UP000595841">
    <property type="component" value="Chromosome"/>
</dbReference>
<protein>
    <recommendedName>
        <fullName evidence="3">Competence protein</fullName>
    </recommendedName>
</protein>
<evidence type="ECO:0000313" key="2">
    <source>
        <dbReference type="Proteomes" id="UP000595841"/>
    </source>
</evidence>
<organism evidence="1 2">
    <name type="scientific">Paenibacillus sonchi</name>
    <dbReference type="NCBI Taxonomy" id="373687"/>
    <lineage>
        <taxon>Bacteria</taxon>
        <taxon>Bacillati</taxon>
        <taxon>Bacillota</taxon>
        <taxon>Bacilli</taxon>
        <taxon>Bacillales</taxon>
        <taxon>Paenibacillaceae</taxon>
        <taxon>Paenibacillus</taxon>
        <taxon>Paenibacillus sonchi group</taxon>
    </lineage>
</organism>
<dbReference type="KEGG" id="pson:JI735_33585"/>
<proteinExistence type="predicted"/>
<keyword evidence="2" id="KW-1185">Reference proteome</keyword>